<reference evidence="1 2" key="1">
    <citation type="submission" date="2020-09" db="EMBL/GenBank/DDBJ databases">
        <title>Genome sequencing and assembly of Pontibacter sp.</title>
        <authorList>
            <person name="Chhetri G."/>
        </authorList>
    </citation>
    <scope>NUCLEOTIDE SEQUENCE [LARGE SCALE GENOMIC DNA]</scope>
    <source>
        <strain evidence="1 2">JH31</strain>
    </source>
</reference>
<proteinExistence type="predicted"/>
<evidence type="ECO:0000313" key="1">
    <source>
        <dbReference type="EMBL" id="MBD1398141.1"/>
    </source>
</evidence>
<evidence type="ECO:0000313" key="2">
    <source>
        <dbReference type="Proteomes" id="UP000625551"/>
    </source>
</evidence>
<accession>A0ABR7XL50</accession>
<dbReference type="EMBL" id="JACXAJ010000006">
    <property type="protein sequence ID" value="MBD1398141.1"/>
    <property type="molecule type" value="Genomic_DNA"/>
</dbReference>
<dbReference type="RefSeq" id="WP_191184285.1">
    <property type="nucleotide sequence ID" value="NZ_JACXAJ010000006.1"/>
</dbReference>
<dbReference type="Proteomes" id="UP000625551">
    <property type="component" value="Unassembled WGS sequence"/>
</dbReference>
<gene>
    <name evidence="1" type="ORF">H9Q13_13280</name>
</gene>
<sequence>MLTPEIAKSIAKAGLAGAVFCLKNTEVSTLFAKREPVGSAEFMDYLLRRNDFTLYLSQEQYKELGTKWRASIQERLLEAKANVDTALQTWQETCQVFFQEGLQKAQSDIVKAEKEYEEIAMSADHNIMEYEIEIEGLRQSHEHDTQYLSTELSRKASEIRRNNNNRFHLNWKRKREVWFDANAHVFLDKGGALYRLLSETSVKKYSYKAFLDHYSQQQQKPK</sequence>
<keyword evidence="2" id="KW-1185">Reference proteome</keyword>
<comment type="caution">
    <text evidence="1">The sequence shown here is derived from an EMBL/GenBank/DDBJ whole genome shotgun (WGS) entry which is preliminary data.</text>
</comment>
<name>A0ABR7XL50_9BACT</name>
<organism evidence="1 2">
    <name type="scientific">Pontibacter aquaedesilientis</name>
    <dbReference type="NCBI Taxonomy" id="2766980"/>
    <lineage>
        <taxon>Bacteria</taxon>
        <taxon>Pseudomonadati</taxon>
        <taxon>Bacteroidota</taxon>
        <taxon>Cytophagia</taxon>
        <taxon>Cytophagales</taxon>
        <taxon>Hymenobacteraceae</taxon>
        <taxon>Pontibacter</taxon>
    </lineage>
</organism>
<protein>
    <submittedName>
        <fullName evidence="1">Uncharacterized protein</fullName>
    </submittedName>
</protein>